<dbReference type="InterPro" id="IPR003439">
    <property type="entry name" value="ABC_transporter-like_ATP-bd"/>
</dbReference>
<organism evidence="10 11">
    <name type="scientific">Nocardioides aquiterrae</name>
    <dbReference type="NCBI Taxonomy" id="203799"/>
    <lineage>
        <taxon>Bacteria</taxon>
        <taxon>Bacillati</taxon>
        <taxon>Actinomycetota</taxon>
        <taxon>Actinomycetes</taxon>
        <taxon>Propionibacteriales</taxon>
        <taxon>Nocardioidaceae</taxon>
        <taxon>Nocardioides</taxon>
    </lineage>
</organism>
<feature type="domain" description="ABC transporter" evidence="9">
    <location>
        <begin position="257"/>
        <end position="509"/>
    </location>
</feature>
<dbReference type="Proteomes" id="UP001499979">
    <property type="component" value="Unassembled WGS sequence"/>
</dbReference>
<dbReference type="SUPFAM" id="SSF52540">
    <property type="entry name" value="P-loop containing nucleoside triphosphate hydrolases"/>
    <property type="match status" value="2"/>
</dbReference>
<dbReference type="InterPro" id="IPR003593">
    <property type="entry name" value="AAA+_ATPase"/>
</dbReference>
<evidence type="ECO:0000256" key="4">
    <source>
        <dbReference type="ARBA" id="ARBA00022737"/>
    </source>
</evidence>
<keyword evidence="7" id="KW-1278">Translocase</keyword>
<evidence type="ECO:0000259" key="9">
    <source>
        <dbReference type="PROSITE" id="PS50893"/>
    </source>
</evidence>
<sequence>MSLASHHVDTDVDTDVAIRCAQVSKRFGNNTVVTEVDLTVRRGEVHALMGANGAGKSTVLGMLSGRIAPSEGTIEIFGHHVAPGRPRAAMAAGIRSVYQELTVVPQLTAKANVYLGQESARRGMLSERAMTKRFIALCEQFGVRIDPNVRADRLSVADQQILEIMRAVHAEARILLLDEPTAALSERERDFLLGLMRDLRDRGVTIVLVSHNIEEVLRVSDTVTVMRNSRKVASAPVAEWNGRSLVSAMVGDTPLRVERDRVPVTGDFLLEARDVRLPGAITGIDISVRSGEIVGLAGLVGSGRSSLLRSLAGAEPTSTGRLTMRGRAVRWPRSPRAAIRRLRIALLPEDRKSQGLVLGMPIPDNITLTDLGSASSRGLVSRRRQLSRSTELLDSLNLGRRVGFYPVRQLSGGNQQKVAIAKWLHHRPEVLLADEPTRGIDVRAKVEVLATLRKLARDGMGVVVASAELEEVLDVSDRVLVLSEGRVVAEIDMHEQDPTVGEVLNLAFGV</sequence>
<keyword evidence="2" id="KW-1003">Cell membrane</keyword>
<dbReference type="PANTHER" id="PTHR43790">
    <property type="entry name" value="CARBOHYDRATE TRANSPORT ATP-BINDING PROTEIN MG119-RELATED"/>
    <property type="match status" value="1"/>
</dbReference>
<dbReference type="PANTHER" id="PTHR43790:SF3">
    <property type="entry name" value="D-ALLOSE IMPORT ATP-BINDING PROTEIN ALSA-RELATED"/>
    <property type="match status" value="1"/>
</dbReference>
<gene>
    <name evidence="10" type="ORF">GCM10009606_40520</name>
</gene>
<evidence type="ECO:0000256" key="3">
    <source>
        <dbReference type="ARBA" id="ARBA00022597"/>
    </source>
</evidence>
<name>A0ABN1UNT0_9ACTN</name>
<evidence type="ECO:0000313" key="10">
    <source>
        <dbReference type="EMBL" id="GAA1158601.1"/>
    </source>
</evidence>
<dbReference type="Gene3D" id="3.40.50.300">
    <property type="entry name" value="P-loop containing nucleotide triphosphate hydrolases"/>
    <property type="match status" value="2"/>
</dbReference>
<keyword evidence="6 10" id="KW-0067">ATP-binding</keyword>
<feature type="domain" description="ABC transporter" evidence="9">
    <location>
        <begin position="18"/>
        <end position="253"/>
    </location>
</feature>
<keyword evidence="8" id="KW-0472">Membrane</keyword>
<evidence type="ECO:0000256" key="8">
    <source>
        <dbReference type="ARBA" id="ARBA00023136"/>
    </source>
</evidence>
<dbReference type="GO" id="GO:0005524">
    <property type="term" value="F:ATP binding"/>
    <property type="evidence" value="ECO:0007669"/>
    <property type="project" value="UniProtKB-KW"/>
</dbReference>
<dbReference type="InterPro" id="IPR027417">
    <property type="entry name" value="P-loop_NTPase"/>
</dbReference>
<keyword evidence="11" id="KW-1185">Reference proteome</keyword>
<evidence type="ECO:0000256" key="5">
    <source>
        <dbReference type="ARBA" id="ARBA00022741"/>
    </source>
</evidence>
<dbReference type="InterPro" id="IPR017871">
    <property type="entry name" value="ABC_transporter-like_CS"/>
</dbReference>
<dbReference type="PROSITE" id="PS50893">
    <property type="entry name" value="ABC_TRANSPORTER_2"/>
    <property type="match status" value="2"/>
</dbReference>
<evidence type="ECO:0000256" key="1">
    <source>
        <dbReference type="ARBA" id="ARBA00022448"/>
    </source>
</evidence>
<dbReference type="Pfam" id="PF00005">
    <property type="entry name" value="ABC_tran"/>
    <property type="match status" value="2"/>
</dbReference>
<dbReference type="SMART" id="SM00382">
    <property type="entry name" value="AAA"/>
    <property type="match status" value="2"/>
</dbReference>
<proteinExistence type="predicted"/>
<dbReference type="PROSITE" id="PS00211">
    <property type="entry name" value="ABC_TRANSPORTER_1"/>
    <property type="match status" value="1"/>
</dbReference>
<evidence type="ECO:0000313" key="11">
    <source>
        <dbReference type="Proteomes" id="UP001499979"/>
    </source>
</evidence>
<evidence type="ECO:0000256" key="7">
    <source>
        <dbReference type="ARBA" id="ARBA00022967"/>
    </source>
</evidence>
<keyword evidence="1" id="KW-0813">Transport</keyword>
<keyword evidence="5" id="KW-0547">Nucleotide-binding</keyword>
<accession>A0ABN1UNT0</accession>
<keyword evidence="3" id="KW-0762">Sugar transport</keyword>
<comment type="caution">
    <text evidence="10">The sequence shown here is derived from an EMBL/GenBank/DDBJ whole genome shotgun (WGS) entry which is preliminary data.</text>
</comment>
<evidence type="ECO:0000256" key="6">
    <source>
        <dbReference type="ARBA" id="ARBA00022840"/>
    </source>
</evidence>
<reference evidence="10 11" key="1">
    <citation type="journal article" date="2019" name="Int. J. Syst. Evol. Microbiol.">
        <title>The Global Catalogue of Microorganisms (GCM) 10K type strain sequencing project: providing services to taxonomists for standard genome sequencing and annotation.</title>
        <authorList>
            <consortium name="The Broad Institute Genomics Platform"/>
            <consortium name="The Broad Institute Genome Sequencing Center for Infectious Disease"/>
            <person name="Wu L."/>
            <person name="Ma J."/>
        </authorList>
    </citation>
    <scope>NUCLEOTIDE SEQUENCE [LARGE SCALE GENOMIC DNA]</scope>
    <source>
        <strain evidence="10 11">JCM 11813</strain>
    </source>
</reference>
<keyword evidence="4" id="KW-0677">Repeat</keyword>
<dbReference type="CDD" id="cd03216">
    <property type="entry name" value="ABC_Carb_Monos_I"/>
    <property type="match status" value="1"/>
</dbReference>
<dbReference type="RefSeq" id="WP_343909617.1">
    <property type="nucleotide sequence ID" value="NZ_BAAAJE010000026.1"/>
</dbReference>
<evidence type="ECO:0000256" key="2">
    <source>
        <dbReference type="ARBA" id="ARBA00022475"/>
    </source>
</evidence>
<protein>
    <submittedName>
        <fullName evidence="10">Sugar ABC transporter ATP-binding protein</fullName>
    </submittedName>
</protein>
<dbReference type="CDD" id="cd03215">
    <property type="entry name" value="ABC_Carb_Monos_II"/>
    <property type="match status" value="1"/>
</dbReference>
<dbReference type="InterPro" id="IPR050107">
    <property type="entry name" value="ABC_carbohydrate_import_ATPase"/>
</dbReference>
<dbReference type="EMBL" id="BAAAJE010000026">
    <property type="protein sequence ID" value="GAA1158601.1"/>
    <property type="molecule type" value="Genomic_DNA"/>
</dbReference>